<name>A0A370KV19_9HYPH</name>
<protein>
    <submittedName>
        <fullName evidence="1">Uncharacterized protein</fullName>
    </submittedName>
</protein>
<evidence type="ECO:0000313" key="2">
    <source>
        <dbReference type="Proteomes" id="UP000254939"/>
    </source>
</evidence>
<proteinExistence type="predicted"/>
<reference evidence="1 2" key="1">
    <citation type="submission" date="2017-03" db="EMBL/GenBank/DDBJ databases">
        <title>Genome analysis of Rhizobial strains effectives or ineffectives for nitrogen fixation isolated from bean seeds.</title>
        <authorList>
            <person name="Peralta H."/>
            <person name="Aguilar-Vera A."/>
            <person name="Mora Y."/>
            <person name="Vargas-Lagunas C."/>
            <person name="Girard L."/>
            <person name="Mora J."/>
        </authorList>
    </citation>
    <scope>NUCLEOTIDE SEQUENCE [LARGE SCALE GENOMIC DNA]</scope>
    <source>
        <strain evidence="1 2">CCGM3</strain>
    </source>
</reference>
<dbReference type="AlphaFoldDB" id="A0A370KV19"/>
<dbReference type="OrthoDB" id="678049at2"/>
<dbReference type="EMBL" id="NAAC01000004">
    <property type="protein sequence ID" value="RDJ15356.1"/>
    <property type="molecule type" value="Genomic_DNA"/>
</dbReference>
<gene>
    <name evidence="1" type="ORF">B5K06_03375</name>
</gene>
<accession>A0A370KV19</accession>
<organism evidence="1 2">
    <name type="scientific">Rhizobium grahamii</name>
    <dbReference type="NCBI Taxonomy" id="1120045"/>
    <lineage>
        <taxon>Bacteria</taxon>
        <taxon>Pseudomonadati</taxon>
        <taxon>Pseudomonadota</taxon>
        <taxon>Alphaproteobacteria</taxon>
        <taxon>Hyphomicrobiales</taxon>
        <taxon>Rhizobiaceae</taxon>
        <taxon>Rhizobium/Agrobacterium group</taxon>
        <taxon>Rhizobium</taxon>
    </lineage>
</organism>
<sequence length="122" mass="13428">MPSSSSDALLIDRIFEVSDAIRYVALYRKGELVSRQKSQVAGASASESDKYEELFVNPTLLKLARQRGDLDCGGMRFVLIGYGNFHQLVIDLPDGHVSVCFELGSAPLEHWEVIRDIALASG</sequence>
<dbReference type="Proteomes" id="UP000254939">
    <property type="component" value="Unassembled WGS sequence"/>
</dbReference>
<evidence type="ECO:0000313" key="1">
    <source>
        <dbReference type="EMBL" id="RDJ15356.1"/>
    </source>
</evidence>
<dbReference type="RefSeq" id="WP_114711389.1">
    <property type="nucleotide sequence ID" value="NZ_KZ857258.1"/>
</dbReference>
<comment type="caution">
    <text evidence="1">The sequence shown here is derived from an EMBL/GenBank/DDBJ whole genome shotgun (WGS) entry which is preliminary data.</text>
</comment>